<keyword evidence="3" id="KW-0560">Oxidoreductase</keyword>
<keyword evidence="2" id="KW-0521">NADP</keyword>
<evidence type="ECO:0000313" key="4">
    <source>
        <dbReference type="EMBL" id="KMW17199.1"/>
    </source>
</evidence>
<dbReference type="Proteomes" id="UP000037392">
    <property type="component" value="Unassembled WGS sequence"/>
</dbReference>
<organism evidence="4 5">
    <name type="scientific">[Clostridium] citroniae WAL-19142</name>
    <dbReference type="NCBI Taxonomy" id="742734"/>
    <lineage>
        <taxon>Bacteria</taxon>
        <taxon>Bacillati</taxon>
        <taxon>Bacillota</taxon>
        <taxon>Clostridia</taxon>
        <taxon>Lachnospirales</taxon>
        <taxon>Lachnospiraceae</taxon>
        <taxon>Enterocloster</taxon>
    </lineage>
</organism>
<dbReference type="PRINTS" id="PR00081">
    <property type="entry name" value="GDHRDH"/>
</dbReference>
<comment type="similarity">
    <text evidence="1">Belongs to the short-chain dehydrogenases/reductases (SDR) family.</text>
</comment>
<comment type="caution">
    <text evidence="4">The sequence shown here is derived from an EMBL/GenBank/DDBJ whole genome shotgun (WGS) entry which is preliminary data.</text>
</comment>
<dbReference type="InterPro" id="IPR020904">
    <property type="entry name" value="Sc_DH/Rdtase_CS"/>
</dbReference>
<evidence type="ECO:0000256" key="2">
    <source>
        <dbReference type="ARBA" id="ARBA00022857"/>
    </source>
</evidence>
<evidence type="ECO:0008006" key="6">
    <source>
        <dbReference type="Google" id="ProtNLM"/>
    </source>
</evidence>
<dbReference type="InterPro" id="IPR002347">
    <property type="entry name" value="SDR_fam"/>
</dbReference>
<dbReference type="EMBL" id="ADLK01000028">
    <property type="protein sequence ID" value="KMW17199.1"/>
    <property type="molecule type" value="Genomic_DNA"/>
</dbReference>
<evidence type="ECO:0000256" key="3">
    <source>
        <dbReference type="ARBA" id="ARBA00023002"/>
    </source>
</evidence>
<dbReference type="PATRIC" id="fig|742734.4.peg.4131"/>
<dbReference type="Pfam" id="PF00106">
    <property type="entry name" value="adh_short"/>
    <property type="match status" value="1"/>
</dbReference>
<evidence type="ECO:0000256" key="1">
    <source>
        <dbReference type="ARBA" id="ARBA00006484"/>
    </source>
</evidence>
<dbReference type="Gene3D" id="3.40.50.720">
    <property type="entry name" value="NAD(P)-binding Rossmann-like Domain"/>
    <property type="match status" value="1"/>
</dbReference>
<sequence>MKIAVITGASSGMGREMIIQLWEHFNGFDEIWIIARRMERLEELDRQVGAPLRKFALDLTKDRDLGILERTLEEKMPQVKFLVNAAGFGKIGAVDELSLTDERDMVRLNCEALCAVTRMVLPYMTCNSRIIQFASSAAFLPQPGFAIYAATKSFVLSYSRALHQELKSRNIYVTAVCPGPVKTEFFDIAETTGEIPLYKRLVMANPRRVVAKAIRDSVAGRDISVYGLTMKAFDLLCKVFPHRFILMLMDVINSKVKDCKR</sequence>
<dbReference type="PANTHER" id="PTHR43391:SF14">
    <property type="entry name" value="DEHYDROGENASE_REDUCTASE SDR FAMILY PROTEIN 7-LIKE"/>
    <property type="match status" value="1"/>
</dbReference>
<dbReference type="GeneID" id="93162754"/>
<dbReference type="OrthoDB" id="9808814at2"/>
<dbReference type="InterPro" id="IPR036291">
    <property type="entry name" value="NAD(P)-bd_dom_sf"/>
</dbReference>
<evidence type="ECO:0000313" key="5">
    <source>
        <dbReference type="Proteomes" id="UP000037392"/>
    </source>
</evidence>
<dbReference type="PANTHER" id="PTHR43391">
    <property type="entry name" value="RETINOL DEHYDROGENASE-RELATED"/>
    <property type="match status" value="1"/>
</dbReference>
<dbReference type="GO" id="GO:0005829">
    <property type="term" value="C:cytosol"/>
    <property type="evidence" value="ECO:0007669"/>
    <property type="project" value="TreeGrafter"/>
</dbReference>
<dbReference type="PROSITE" id="PS00061">
    <property type="entry name" value="ADH_SHORT"/>
    <property type="match status" value="1"/>
</dbReference>
<protein>
    <recommendedName>
        <fullName evidence="6">Short-chain dehydrogenase/reductase SDR</fullName>
    </recommendedName>
</protein>
<dbReference type="RefSeq" id="WP_007864372.1">
    <property type="nucleotide sequence ID" value="NZ_KQ235880.1"/>
</dbReference>
<gene>
    <name evidence="4" type="ORF">HMPREF9470_03852</name>
</gene>
<name>A0A0J9BY99_9FIRM</name>
<proteinExistence type="inferred from homology"/>
<dbReference type="SUPFAM" id="SSF51735">
    <property type="entry name" value="NAD(P)-binding Rossmann-fold domains"/>
    <property type="match status" value="1"/>
</dbReference>
<reference evidence="4 5" key="1">
    <citation type="submission" date="2011-04" db="EMBL/GenBank/DDBJ databases">
        <title>The Genome Sequence of Clostridium citroniae WAL-19142.</title>
        <authorList>
            <consortium name="The Broad Institute Genome Sequencing Platform"/>
            <person name="Earl A."/>
            <person name="Ward D."/>
            <person name="Feldgarden M."/>
            <person name="Gevers D."/>
            <person name="Warren Y.A."/>
            <person name="Tyrrell K.L."/>
            <person name="Citron D.M."/>
            <person name="Goldstein E.J."/>
            <person name="Daigneault M."/>
            <person name="Allen-Vercoe E."/>
            <person name="Young S.K."/>
            <person name="Zeng Q."/>
            <person name="Gargeya S."/>
            <person name="Fitzgerald M."/>
            <person name="Haas B."/>
            <person name="Abouelleil A."/>
            <person name="Alvarado L."/>
            <person name="Arachchi H.M."/>
            <person name="Berlin A."/>
            <person name="Brown A."/>
            <person name="Chapman S.B."/>
            <person name="Chen Z."/>
            <person name="Dunbar C."/>
            <person name="Freedman E."/>
            <person name="Gearin G."/>
            <person name="Gellesch M."/>
            <person name="Goldberg J."/>
            <person name="Griggs A."/>
            <person name="Gujja S."/>
            <person name="Heilman E.R."/>
            <person name="Heiman D."/>
            <person name="Howarth C."/>
            <person name="Larson L."/>
            <person name="Lui A."/>
            <person name="MacDonald P.J."/>
            <person name="Mehta T."/>
            <person name="Montmayeur A."/>
            <person name="Murphy C."/>
            <person name="Neiman D."/>
            <person name="Pearson M."/>
            <person name="Priest M."/>
            <person name="Roberts A."/>
            <person name="Saif S."/>
            <person name="Shea T."/>
            <person name="Shenoy N."/>
            <person name="Sisk P."/>
            <person name="Stolte C."/>
            <person name="Sykes S."/>
            <person name="White J."/>
            <person name="Yandava C."/>
            <person name="Wortman J."/>
            <person name="Nusbaum C."/>
            <person name="Birren B."/>
        </authorList>
    </citation>
    <scope>NUCLEOTIDE SEQUENCE [LARGE SCALE GENOMIC DNA]</scope>
    <source>
        <strain evidence="4 5">WAL-19142</strain>
    </source>
</reference>
<accession>A0A0J9BY99</accession>
<dbReference type="GO" id="GO:0016491">
    <property type="term" value="F:oxidoreductase activity"/>
    <property type="evidence" value="ECO:0007669"/>
    <property type="project" value="UniProtKB-KW"/>
</dbReference>
<dbReference type="AlphaFoldDB" id="A0A0J9BY99"/>